<dbReference type="PANTHER" id="PTHR45783:SF3">
    <property type="entry name" value="KINESIN LIGHT CHAIN"/>
    <property type="match status" value="1"/>
</dbReference>
<name>A0A9P4QWL3_9PLEO</name>
<evidence type="ECO:0000313" key="6">
    <source>
        <dbReference type="Proteomes" id="UP000799444"/>
    </source>
</evidence>
<dbReference type="Proteomes" id="UP000799444">
    <property type="component" value="Unassembled WGS sequence"/>
</dbReference>
<dbReference type="Gene3D" id="1.25.40.10">
    <property type="entry name" value="Tetratricopeptide repeat domain"/>
    <property type="match status" value="1"/>
</dbReference>
<evidence type="ECO:0000256" key="2">
    <source>
        <dbReference type="ARBA" id="ARBA00022490"/>
    </source>
</evidence>
<protein>
    <recommendedName>
        <fullName evidence="7">Kinesin light chain</fullName>
    </recommendedName>
</protein>
<sequence length="82" mass="8633">MSLHVLAMAYQANGQVKEAVALLEGVVAIQAEVLAEDHPHRLASQHNLAGAYQANGQVKEAVALLEGVVAIQAEVLAEDHPD</sequence>
<dbReference type="GO" id="GO:0019894">
    <property type="term" value="F:kinesin binding"/>
    <property type="evidence" value="ECO:0007669"/>
    <property type="project" value="TreeGrafter"/>
</dbReference>
<keyword evidence="2" id="KW-0963">Cytoplasm</keyword>
<reference evidence="5" key="1">
    <citation type="journal article" date="2020" name="Stud. Mycol.">
        <title>101 Dothideomycetes genomes: a test case for predicting lifestyles and emergence of pathogens.</title>
        <authorList>
            <person name="Haridas S."/>
            <person name="Albert R."/>
            <person name="Binder M."/>
            <person name="Bloem J."/>
            <person name="Labutti K."/>
            <person name="Salamov A."/>
            <person name="Andreopoulos B."/>
            <person name="Baker S."/>
            <person name="Barry K."/>
            <person name="Bills G."/>
            <person name="Bluhm B."/>
            <person name="Cannon C."/>
            <person name="Castanera R."/>
            <person name="Culley D."/>
            <person name="Daum C."/>
            <person name="Ezra D."/>
            <person name="Gonzalez J."/>
            <person name="Henrissat B."/>
            <person name="Kuo A."/>
            <person name="Liang C."/>
            <person name="Lipzen A."/>
            <person name="Lutzoni F."/>
            <person name="Magnuson J."/>
            <person name="Mondo S."/>
            <person name="Nolan M."/>
            <person name="Ohm R."/>
            <person name="Pangilinan J."/>
            <person name="Park H.-J."/>
            <person name="Ramirez L."/>
            <person name="Alfaro M."/>
            <person name="Sun H."/>
            <person name="Tritt A."/>
            <person name="Yoshinaga Y."/>
            <person name="Zwiers L.-H."/>
            <person name="Turgeon B."/>
            <person name="Goodwin S."/>
            <person name="Spatafora J."/>
            <person name="Crous P."/>
            <person name="Grigoriev I."/>
        </authorList>
    </citation>
    <scope>NUCLEOTIDE SEQUENCE</scope>
    <source>
        <strain evidence="5">CBS 125425</strain>
    </source>
</reference>
<dbReference type="GO" id="GO:0007018">
    <property type="term" value="P:microtubule-based movement"/>
    <property type="evidence" value="ECO:0007669"/>
    <property type="project" value="TreeGrafter"/>
</dbReference>
<dbReference type="GO" id="GO:0005871">
    <property type="term" value="C:kinesin complex"/>
    <property type="evidence" value="ECO:0007669"/>
    <property type="project" value="InterPro"/>
</dbReference>
<dbReference type="InterPro" id="IPR002151">
    <property type="entry name" value="Kinesin_light"/>
</dbReference>
<dbReference type="GO" id="GO:0005737">
    <property type="term" value="C:cytoplasm"/>
    <property type="evidence" value="ECO:0007669"/>
    <property type="project" value="UniProtKB-SubCell"/>
</dbReference>
<evidence type="ECO:0000256" key="3">
    <source>
        <dbReference type="ARBA" id="ARBA00022737"/>
    </source>
</evidence>
<evidence type="ECO:0000256" key="4">
    <source>
        <dbReference type="ARBA" id="ARBA00022803"/>
    </source>
</evidence>
<dbReference type="PANTHER" id="PTHR45783">
    <property type="entry name" value="KINESIN LIGHT CHAIN"/>
    <property type="match status" value="1"/>
</dbReference>
<dbReference type="Pfam" id="PF13424">
    <property type="entry name" value="TPR_12"/>
    <property type="match status" value="1"/>
</dbReference>
<gene>
    <name evidence="5" type="ORF">EJ04DRAFT_338925</name>
</gene>
<keyword evidence="6" id="KW-1185">Reference proteome</keyword>
<evidence type="ECO:0008006" key="7">
    <source>
        <dbReference type="Google" id="ProtNLM"/>
    </source>
</evidence>
<keyword evidence="4" id="KW-0802">TPR repeat</keyword>
<proteinExistence type="predicted"/>
<dbReference type="OrthoDB" id="20872at2759"/>
<dbReference type="AlphaFoldDB" id="A0A9P4QWL3"/>
<comment type="caution">
    <text evidence="5">The sequence shown here is derived from an EMBL/GenBank/DDBJ whole genome shotgun (WGS) entry which is preliminary data.</text>
</comment>
<evidence type="ECO:0000313" key="5">
    <source>
        <dbReference type="EMBL" id="KAF2732281.1"/>
    </source>
</evidence>
<comment type="subcellular location">
    <subcellularLocation>
        <location evidence="1">Cytoplasm</location>
    </subcellularLocation>
</comment>
<dbReference type="InterPro" id="IPR011990">
    <property type="entry name" value="TPR-like_helical_dom_sf"/>
</dbReference>
<organism evidence="5 6">
    <name type="scientific">Polyplosphaeria fusca</name>
    <dbReference type="NCBI Taxonomy" id="682080"/>
    <lineage>
        <taxon>Eukaryota</taxon>
        <taxon>Fungi</taxon>
        <taxon>Dikarya</taxon>
        <taxon>Ascomycota</taxon>
        <taxon>Pezizomycotina</taxon>
        <taxon>Dothideomycetes</taxon>
        <taxon>Pleosporomycetidae</taxon>
        <taxon>Pleosporales</taxon>
        <taxon>Tetraplosphaeriaceae</taxon>
        <taxon>Polyplosphaeria</taxon>
    </lineage>
</organism>
<accession>A0A9P4QWL3</accession>
<keyword evidence="3" id="KW-0677">Repeat</keyword>
<dbReference type="SUPFAM" id="SSF48452">
    <property type="entry name" value="TPR-like"/>
    <property type="match status" value="1"/>
</dbReference>
<dbReference type="EMBL" id="ML996179">
    <property type="protein sequence ID" value="KAF2732281.1"/>
    <property type="molecule type" value="Genomic_DNA"/>
</dbReference>
<evidence type="ECO:0000256" key="1">
    <source>
        <dbReference type="ARBA" id="ARBA00004496"/>
    </source>
</evidence>